<dbReference type="PANTHER" id="PTHR35908:SF1">
    <property type="entry name" value="CONSERVED PROTEIN"/>
    <property type="match status" value="1"/>
</dbReference>
<dbReference type="SUPFAM" id="SSF54593">
    <property type="entry name" value="Glyoxalase/Bleomycin resistance protein/Dihydroxybiphenyl dioxygenase"/>
    <property type="match status" value="1"/>
</dbReference>
<feature type="domain" description="Glyoxalase-like" evidence="1">
    <location>
        <begin position="8"/>
        <end position="145"/>
    </location>
</feature>
<evidence type="ECO:0000259" key="1">
    <source>
        <dbReference type="Pfam" id="PF18029"/>
    </source>
</evidence>
<evidence type="ECO:0000313" key="2">
    <source>
        <dbReference type="EMBL" id="GGL91016.1"/>
    </source>
</evidence>
<dbReference type="Proteomes" id="UP000655208">
    <property type="component" value="Unassembled WGS sequence"/>
</dbReference>
<dbReference type="InterPro" id="IPR029068">
    <property type="entry name" value="Glyas_Bleomycin-R_OHBP_Dase"/>
</dbReference>
<accession>A0A917SRB5</accession>
<reference evidence="2" key="1">
    <citation type="journal article" date="2014" name="Int. J. Syst. Evol. Microbiol.">
        <title>Complete genome sequence of Corynebacterium casei LMG S-19264T (=DSM 44701T), isolated from a smear-ripened cheese.</title>
        <authorList>
            <consortium name="US DOE Joint Genome Institute (JGI-PGF)"/>
            <person name="Walter F."/>
            <person name="Albersmeier A."/>
            <person name="Kalinowski J."/>
            <person name="Ruckert C."/>
        </authorList>
    </citation>
    <scope>NUCLEOTIDE SEQUENCE</scope>
    <source>
        <strain evidence="2">CGMCC 4.7308</strain>
    </source>
</reference>
<dbReference type="Pfam" id="PF18029">
    <property type="entry name" value="Glyoxalase_6"/>
    <property type="match status" value="1"/>
</dbReference>
<dbReference type="PANTHER" id="PTHR35908">
    <property type="entry name" value="HYPOTHETICAL FUSION PROTEIN"/>
    <property type="match status" value="1"/>
</dbReference>
<evidence type="ECO:0000313" key="3">
    <source>
        <dbReference type="Proteomes" id="UP000655208"/>
    </source>
</evidence>
<dbReference type="Gene3D" id="3.10.180.10">
    <property type="entry name" value="2,3-Dihydroxybiphenyl 1,2-Dioxygenase, domain 1"/>
    <property type="match status" value="1"/>
</dbReference>
<protein>
    <submittedName>
        <fullName evidence="2">Glyoxalase</fullName>
    </submittedName>
</protein>
<keyword evidence="3" id="KW-1185">Reference proteome</keyword>
<sequence>MTETVSLQVVVDAGSPALLAGFWSVALGYRLDDPPPGFQTWEEALRASGLPEERWDDASAIVPLHGPGPRIFFQKVPEHKQVKNRLHLDVGVGRGISDPQQRWERVMQHVERLIGAGAAVVQERTGDWGERWMVMTDPEGNEFCVQ</sequence>
<proteinExistence type="predicted"/>
<dbReference type="RefSeq" id="WP_229673806.1">
    <property type="nucleotide sequence ID" value="NZ_BMNA01000002.1"/>
</dbReference>
<gene>
    <name evidence="2" type="ORF">GCM10011594_08350</name>
</gene>
<dbReference type="AlphaFoldDB" id="A0A917SRB5"/>
<dbReference type="EMBL" id="BMNA01000002">
    <property type="protein sequence ID" value="GGL91016.1"/>
    <property type="molecule type" value="Genomic_DNA"/>
</dbReference>
<organism evidence="2 3">
    <name type="scientific">Nakamurella endophytica</name>
    <dbReference type="NCBI Taxonomy" id="1748367"/>
    <lineage>
        <taxon>Bacteria</taxon>
        <taxon>Bacillati</taxon>
        <taxon>Actinomycetota</taxon>
        <taxon>Actinomycetes</taxon>
        <taxon>Nakamurellales</taxon>
        <taxon>Nakamurellaceae</taxon>
        <taxon>Nakamurella</taxon>
    </lineage>
</organism>
<dbReference type="InterPro" id="IPR041581">
    <property type="entry name" value="Glyoxalase_6"/>
</dbReference>
<reference evidence="2" key="2">
    <citation type="submission" date="2020-09" db="EMBL/GenBank/DDBJ databases">
        <authorList>
            <person name="Sun Q."/>
            <person name="Zhou Y."/>
        </authorList>
    </citation>
    <scope>NUCLEOTIDE SEQUENCE</scope>
    <source>
        <strain evidence="2">CGMCC 4.7308</strain>
    </source>
</reference>
<comment type="caution">
    <text evidence="2">The sequence shown here is derived from an EMBL/GenBank/DDBJ whole genome shotgun (WGS) entry which is preliminary data.</text>
</comment>
<name>A0A917SRB5_9ACTN</name>